<dbReference type="Pfam" id="PF01476">
    <property type="entry name" value="LysM"/>
    <property type="match status" value="1"/>
</dbReference>
<organism evidence="8 9">
    <name type="scientific">Colletotrichum trifolii</name>
    <dbReference type="NCBI Taxonomy" id="5466"/>
    <lineage>
        <taxon>Eukaryota</taxon>
        <taxon>Fungi</taxon>
        <taxon>Dikarya</taxon>
        <taxon>Ascomycota</taxon>
        <taxon>Pezizomycotina</taxon>
        <taxon>Sordariomycetes</taxon>
        <taxon>Hypocreomycetidae</taxon>
        <taxon>Glomerellales</taxon>
        <taxon>Glomerellaceae</taxon>
        <taxon>Colletotrichum</taxon>
        <taxon>Colletotrichum orbiculare species complex</taxon>
    </lineage>
</organism>
<dbReference type="Pfam" id="PF20684">
    <property type="entry name" value="Fung_rhodopsin"/>
    <property type="match status" value="1"/>
</dbReference>
<keyword evidence="2 6" id="KW-0812">Transmembrane</keyword>
<comment type="similarity">
    <text evidence="5">Belongs to the SAT4 family.</text>
</comment>
<dbReference type="PROSITE" id="PS51782">
    <property type="entry name" value="LYSM"/>
    <property type="match status" value="1"/>
</dbReference>
<name>A0A4R8QWY1_COLTR</name>
<dbReference type="InterPro" id="IPR052337">
    <property type="entry name" value="SAT4-like"/>
</dbReference>
<keyword evidence="3 6" id="KW-1133">Transmembrane helix</keyword>
<dbReference type="SMART" id="SM00257">
    <property type="entry name" value="LysM"/>
    <property type="match status" value="1"/>
</dbReference>
<evidence type="ECO:0000256" key="6">
    <source>
        <dbReference type="SAM" id="Phobius"/>
    </source>
</evidence>
<feature type="transmembrane region" description="Helical" evidence="6">
    <location>
        <begin position="12"/>
        <end position="34"/>
    </location>
</feature>
<feature type="transmembrane region" description="Helical" evidence="6">
    <location>
        <begin position="54"/>
        <end position="80"/>
    </location>
</feature>
<dbReference type="InterPro" id="IPR036779">
    <property type="entry name" value="LysM_dom_sf"/>
</dbReference>
<dbReference type="STRING" id="5466.A0A4R8QWY1"/>
<dbReference type="CDD" id="cd00118">
    <property type="entry name" value="LysM"/>
    <property type="match status" value="1"/>
</dbReference>
<accession>A0A4R8QWY1</accession>
<sequence>MSKFWRACRWGMDDAFIIAAFVVLISFVPLNILVEKLDTKTVFWNSTPAQVGGYFVVFYILQALYVTCITLIKASILFMYLRIFPDERFRAVLWATQAFNLAVGLTFTLVGLFQCRPVHLGWTWWRQPELREGHCLNVIAETIVHTAIQLMLDVWMLALTATQVLGMNMPLREKLAIMLMFGLGLFLTAVSAVRLKVVVNAPNSTGDSSAIPVWSDVELPKKQEKKRSRKRREKMRFATIVVAALAGVAAADKPDGKRGCRRDRAHPGRGWYWIVEGDTLGDIAKDFISTPSFESSVKEIAKVNNIPNPDFIKAWTTIVVPCPP</sequence>
<feature type="transmembrane region" description="Helical" evidence="6">
    <location>
        <begin position="92"/>
        <end position="113"/>
    </location>
</feature>
<comment type="caution">
    <text evidence="8">The sequence shown here is derived from an EMBL/GenBank/DDBJ whole genome shotgun (WGS) entry which is preliminary data.</text>
</comment>
<dbReference type="SUPFAM" id="SSF54106">
    <property type="entry name" value="LysM domain"/>
    <property type="match status" value="1"/>
</dbReference>
<evidence type="ECO:0000259" key="7">
    <source>
        <dbReference type="PROSITE" id="PS51782"/>
    </source>
</evidence>
<dbReference type="Gene3D" id="3.10.350.10">
    <property type="entry name" value="LysM domain"/>
    <property type="match status" value="1"/>
</dbReference>
<gene>
    <name evidence="8" type="ORF">CTRI78_v008681</name>
</gene>
<protein>
    <recommendedName>
        <fullName evidence="7">LysM domain-containing protein</fullName>
    </recommendedName>
</protein>
<evidence type="ECO:0000313" key="9">
    <source>
        <dbReference type="Proteomes" id="UP000295703"/>
    </source>
</evidence>
<dbReference type="PANTHER" id="PTHR33048:SF160">
    <property type="entry name" value="SAT4 FAMILY MEMBRANE PROTEIN"/>
    <property type="match status" value="1"/>
</dbReference>
<dbReference type="Proteomes" id="UP000295703">
    <property type="component" value="Unassembled WGS sequence"/>
</dbReference>
<evidence type="ECO:0000256" key="3">
    <source>
        <dbReference type="ARBA" id="ARBA00022989"/>
    </source>
</evidence>
<evidence type="ECO:0000256" key="4">
    <source>
        <dbReference type="ARBA" id="ARBA00023136"/>
    </source>
</evidence>
<comment type="subcellular location">
    <subcellularLocation>
        <location evidence="1">Membrane</location>
        <topology evidence="1">Multi-pass membrane protein</topology>
    </subcellularLocation>
</comment>
<dbReference type="InterPro" id="IPR049326">
    <property type="entry name" value="Rhodopsin_dom_fungi"/>
</dbReference>
<reference evidence="8 9" key="1">
    <citation type="submission" date="2018-12" db="EMBL/GenBank/DDBJ databases">
        <title>Genome sequence and assembly of Colletotrichum trifolii.</title>
        <authorList>
            <person name="Gan P."/>
            <person name="Shirasu K."/>
        </authorList>
    </citation>
    <scope>NUCLEOTIDE SEQUENCE [LARGE SCALE GENOMIC DNA]</scope>
    <source>
        <strain evidence="8 9">543-2</strain>
    </source>
</reference>
<feature type="transmembrane region" description="Helical" evidence="6">
    <location>
        <begin position="175"/>
        <end position="195"/>
    </location>
</feature>
<proteinExistence type="inferred from homology"/>
<feature type="transmembrane region" description="Helical" evidence="6">
    <location>
        <begin position="235"/>
        <end position="251"/>
    </location>
</feature>
<evidence type="ECO:0000256" key="2">
    <source>
        <dbReference type="ARBA" id="ARBA00022692"/>
    </source>
</evidence>
<dbReference type="EMBL" id="RYZW01000108">
    <property type="protein sequence ID" value="TDZ47160.1"/>
    <property type="molecule type" value="Genomic_DNA"/>
</dbReference>
<evidence type="ECO:0000256" key="1">
    <source>
        <dbReference type="ARBA" id="ARBA00004141"/>
    </source>
</evidence>
<dbReference type="GO" id="GO:0016020">
    <property type="term" value="C:membrane"/>
    <property type="evidence" value="ECO:0007669"/>
    <property type="project" value="UniProtKB-SubCell"/>
</dbReference>
<keyword evidence="9" id="KW-1185">Reference proteome</keyword>
<keyword evidence="4 6" id="KW-0472">Membrane</keyword>
<evidence type="ECO:0000256" key="5">
    <source>
        <dbReference type="ARBA" id="ARBA00038359"/>
    </source>
</evidence>
<dbReference type="InterPro" id="IPR018392">
    <property type="entry name" value="LysM"/>
</dbReference>
<feature type="domain" description="LysM" evidence="7">
    <location>
        <begin position="270"/>
        <end position="320"/>
    </location>
</feature>
<dbReference type="AlphaFoldDB" id="A0A4R8QWY1"/>
<evidence type="ECO:0000313" key="8">
    <source>
        <dbReference type="EMBL" id="TDZ47160.1"/>
    </source>
</evidence>
<dbReference type="PANTHER" id="PTHR33048">
    <property type="entry name" value="PTH11-LIKE INTEGRAL MEMBRANE PROTEIN (AFU_ORTHOLOGUE AFUA_5G11245)"/>
    <property type="match status" value="1"/>
</dbReference>